<dbReference type="PANTHER" id="PTHR34404">
    <property type="entry name" value="REGULATORY PROTEIN, FMDB FAMILY"/>
    <property type="match status" value="1"/>
</dbReference>
<feature type="domain" description="Putative regulatory protein FmdB zinc ribbon" evidence="2">
    <location>
        <begin position="1"/>
        <end position="42"/>
    </location>
</feature>
<feature type="compositionally biased region" description="Polar residues" evidence="1">
    <location>
        <begin position="74"/>
        <end position="93"/>
    </location>
</feature>
<dbReference type="AlphaFoldDB" id="A0A0A2SXG5"/>
<dbReference type="PANTHER" id="PTHR34404:SF2">
    <property type="entry name" value="CONSERVED SERINE RICH PROTEIN"/>
    <property type="match status" value="1"/>
</dbReference>
<feature type="region of interest" description="Disordered" evidence="1">
    <location>
        <begin position="55"/>
        <end position="104"/>
    </location>
</feature>
<feature type="compositionally biased region" description="Basic and acidic residues" evidence="1">
    <location>
        <begin position="94"/>
        <end position="104"/>
    </location>
</feature>
<evidence type="ECO:0000313" key="3">
    <source>
        <dbReference type="EMBL" id="KGP64396.1"/>
    </source>
</evidence>
<dbReference type="SMART" id="SM00834">
    <property type="entry name" value="CxxC_CXXC_SSSS"/>
    <property type="match status" value="1"/>
</dbReference>
<dbReference type="Pfam" id="PF09723">
    <property type="entry name" value="Zn_ribbon_8"/>
    <property type="match status" value="1"/>
</dbReference>
<proteinExistence type="predicted"/>
<name>A0A0A2SXG5_9GAMM</name>
<reference evidence="3 4" key="1">
    <citation type="submission" date="2014-05" db="EMBL/GenBank/DDBJ databases">
        <authorList>
            <person name="Rizzardi K."/>
            <person name="Winiecka-Krusnell J."/>
            <person name="Ramliden M."/>
            <person name="Alm E."/>
            <person name="Andersson S."/>
            <person name="Byfors S."/>
        </authorList>
    </citation>
    <scope>NUCLEOTIDE SEQUENCE [LARGE SCALE GENOMIC DNA]</scope>
    <source>
        <strain evidence="3 4">LEGN</strain>
    </source>
</reference>
<comment type="caution">
    <text evidence="3">The sequence shown here is derived from an EMBL/GenBank/DDBJ whole genome shotgun (WGS) entry which is preliminary data.</text>
</comment>
<dbReference type="NCBIfam" id="TIGR02605">
    <property type="entry name" value="CxxC_CxxC_SSSS"/>
    <property type="match status" value="1"/>
</dbReference>
<dbReference type="EMBL" id="JNCF01000001">
    <property type="protein sequence ID" value="KGP64396.1"/>
    <property type="molecule type" value="Genomic_DNA"/>
</dbReference>
<accession>A0A0A2SXG5</accession>
<keyword evidence="4" id="KW-1185">Reference proteome</keyword>
<protein>
    <recommendedName>
        <fullName evidence="2">Putative regulatory protein FmdB zinc ribbon domain-containing protein</fullName>
    </recommendedName>
</protein>
<evidence type="ECO:0000313" key="4">
    <source>
        <dbReference type="Proteomes" id="UP000054422"/>
    </source>
</evidence>
<sequence length="104" mass="11368">MPIYEYQCTSCHHHFDLMQKITDEPVKQCPKCYENSVVKLVSAAGFQLKGTGWYATDFKNKGGTAKEPTESKSGDSATNADNSSKETPVSTSKDTPKSKKGDAE</sequence>
<dbReference type="Proteomes" id="UP000054422">
    <property type="component" value="Unassembled WGS sequence"/>
</dbReference>
<dbReference type="InterPro" id="IPR013429">
    <property type="entry name" value="Regulatory_FmdB_Zinc_ribbon"/>
</dbReference>
<dbReference type="OrthoDB" id="9813321at2"/>
<dbReference type="RefSeq" id="WP_035886140.1">
    <property type="nucleotide sequence ID" value="NZ_JNCF01000001.1"/>
</dbReference>
<evidence type="ECO:0000256" key="1">
    <source>
        <dbReference type="SAM" id="MobiDB-lite"/>
    </source>
</evidence>
<organism evidence="3 4">
    <name type="scientific">Legionella norrlandica</name>
    <dbReference type="NCBI Taxonomy" id="1498499"/>
    <lineage>
        <taxon>Bacteria</taxon>
        <taxon>Pseudomonadati</taxon>
        <taxon>Pseudomonadota</taxon>
        <taxon>Gammaproteobacteria</taxon>
        <taxon>Legionellales</taxon>
        <taxon>Legionellaceae</taxon>
        <taxon>Legionella</taxon>
    </lineage>
</organism>
<dbReference type="STRING" id="1498499.EP47_11525"/>
<gene>
    <name evidence="3" type="ORF">EP47_11525</name>
</gene>
<evidence type="ECO:0000259" key="2">
    <source>
        <dbReference type="SMART" id="SM00834"/>
    </source>
</evidence>